<organism evidence="1 2">
    <name type="scientific">Amycolatopsis japonica</name>
    <dbReference type="NCBI Taxonomy" id="208439"/>
    <lineage>
        <taxon>Bacteria</taxon>
        <taxon>Bacillati</taxon>
        <taxon>Actinomycetota</taxon>
        <taxon>Actinomycetes</taxon>
        <taxon>Pseudonocardiales</taxon>
        <taxon>Pseudonocardiaceae</taxon>
        <taxon>Amycolatopsis</taxon>
        <taxon>Amycolatopsis japonica group</taxon>
    </lineage>
</organism>
<keyword evidence="2" id="KW-1185">Reference proteome</keyword>
<accession>A0A075UZP2</accession>
<dbReference type="AlphaFoldDB" id="A0A075UZP2"/>
<dbReference type="HOGENOM" id="CLU_1976904_0_0_11"/>
<sequence length="126" mass="13782">MDKLGLALHLADTLLTDGGFSFDQWTEGTPRTGYAVSVNPECNRQYVGRVSPLDVYDYMHTFDSILGEPGKVFGAWRDSETGITHLDVSTVVADSDKALTLAREHGEIAVWDYANGAEIRTDSVSV</sequence>
<evidence type="ECO:0000313" key="2">
    <source>
        <dbReference type="Proteomes" id="UP000028492"/>
    </source>
</evidence>
<dbReference type="EMBL" id="CP008953">
    <property type="protein sequence ID" value="AIG78448.1"/>
    <property type="molecule type" value="Genomic_DNA"/>
</dbReference>
<dbReference type="Proteomes" id="UP000028492">
    <property type="component" value="Chromosome"/>
</dbReference>
<protein>
    <submittedName>
        <fullName evidence="1">Uncharacterized protein</fullName>
    </submittedName>
</protein>
<dbReference type="eggNOG" id="ENOG50328JZ">
    <property type="taxonomic scope" value="Bacteria"/>
</dbReference>
<proteinExistence type="predicted"/>
<evidence type="ECO:0000313" key="1">
    <source>
        <dbReference type="EMBL" id="AIG78448.1"/>
    </source>
</evidence>
<gene>
    <name evidence="1" type="ORF">AJAP_28045</name>
</gene>
<dbReference type="STRING" id="208439.AJAP_28045"/>
<dbReference type="KEGG" id="aja:AJAP_28045"/>
<name>A0A075UZP2_9PSEU</name>
<reference evidence="1 2" key="1">
    <citation type="journal article" date="2014" name="J. Biotechnol.">
        <title>Complete genome sequence of the actinobacterium Amycolatopsis japonica MG417-CF17(T) (=DSM 44213T) producing (S,S)-N,N'-ethylenediaminedisuccinic acid.</title>
        <authorList>
            <person name="Stegmann E."/>
            <person name="Albersmeier A."/>
            <person name="Spohn M."/>
            <person name="Gert H."/>
            <person name="Weber T."/>
            <person name="Wohlleben W."/>
            <person name="Kalinowski J."/>
            <person name="Ruckert C."/>
        </authorList>
    </citation>
    <scope>NUCLEOTIDE SEQUENCE [LARGE SCALE GENOMIC DNA]</scope>
    <source>
        <strain evidence="2">MG417-CF17 (DSM 44213)</strain>
    </source>
</reference>